<dbReference type="AlphaFoldDB" id="A0AAV4KQI1"/>
<gene>
    <name evidence="2" type="ORF">CP977_17045</name>
    <name evidence="1" type="ORF">GCM10010497_38370</name>
</gene>
<dbReference type="RefSeq" id="WP_152370409.1">
    <property type="nucleotide sequence ID" value="NZ_BMSJ01000007.1"/>
</dbReference>
<keyword evidence="3" id="KW-1185">Reference proteome</keyword>
<dbReference type="EMBL" id="BMSJ01000007">
    <property type="protein sequence ID" value="GGR32188.1"/>
    <property type="molecule type" value="Genomic_DNA"/>
</dbReference>
<name>A0AAV4KQI1_9ACTN</name>
<reference evidence="1 4" key="1">
    <citation type="journal article" date="2014" name="Int. J. Syst. Evol. Microbiol.">
        <title>Complete genome sequence of Corynebacterium casei LMG S-19264T (=DSM 44701T), isolated from a smear-ripened cheese.</title>
        <authorList>
            <consortium name="US DOE Joint Genome Institute (JGI-PGF)"/>
            <person name="Walter F."/>
            <person name="Albersmeier A."/>
            <person name="Kalinowski J."/>
            <person name="Ruckert C."/>
        </authorList>
    </citation>
    <scope>NUCLEOTIDE SEQUENCE [LARGE SCALE GENOMIC DNA]</scope>
    <source>
        <strain evidence="1 4">JCM 4205</strain>
    </source>
</reference>
<dbReference type="GeneID" id="95455472"/>
<dbReference type="Proteomes" id="UP000326029">
    <property type="component" value="Chromosome"/>
</dbReference>
<organism evidence="1 4">
    <name type="scientific">Streptomyces cinereoruber</name>
    <dbReference type="NCBI Taxonomy" id="67260"/>
    <lineage>
        <taxon>Bacteria</taxon>
        <taxon>Bacillati</taxon>
        <taxon>Actinomycetota</taxon>
        <taxon>Actinomycetes</taxon>
        <taxon>Kitasatosporales</taxon>
        <taxon>Streptomycetaceae</taxon>
        <taxon>Streptomyces</taxon>
    </lineage>
</organism>
<proteinExistence type="predicted"/>
<reference evidence="1" key="3">
    <citation type="submission" date="2023-08" db="EMBL/GenBank/DDBJ databases">
        <authorList>
            <person name="Sun Q."/>
            <person name="Ohkuma M."/>
        </authorList>
    </citation>
    <scope>NUCLEOTIDE SEQUENCE</scope>
    <source>
        <strain evidence="1">JCM 4205</strain>
    </source>
</reference>
<dbReference type="Pfam" id="PF15594">
    <property type="entry name" value="Imm50"/>
    <property type="match status" value="1"/>
</dbReference>
<reference evidence="2 3" key="2">
    <citation type="submission" date="2017-09" db="EMBL/GenBank/DDBJ databases">
        <authorList>
            <person name="Lee N."/>
            <person name="Cho B.-K."/>
        </authorList>
    </citation>
    <scope>NUCLEOTIDE SEQUENCE [LARGE SCALE GENOMIC DNA]</scope>
    <source>
        <strain evidence="2 3">ATCC 19740</strain>
    </source>
</reference>
<evidence type="ECO:0000313" key="4">
    <source>
        <dbReference type="Proteomes" id="UP000642014"/>
    </source>
</evidence>
<evidence type="ECO:0008006" key="5">
    <source>
        <dbReference type="Google" id="ProtNLM"/>
    </source>
</evidence>
<evidence type="ECO:0000313" key="3">
    <source>
        <dbReference type="Proteomes" id="UP000326029"/>
    </source>
</evidence>
<accession>A0AAV4KQI1</accession>
<evidence type="ECO:0000313" key="1">
    <source>
        <dbReference type="EMBL" id="GGR32188.1"/>
    </source>
</evidence>
<evidence type="ECO:0000313" key="2">
    <source>
        <dbReference type="EMBL" id="QEV33662.1"/>
    </source>
</evidence>
<dbReference type="Proteomes" id="UP000642014">
    <property type="component" value="Unassembled WGS sequence"/>
</dbReference>
<protein>
    <recommendedName>
        <fullName evidence="5">Lipocalin-like domain-containing protein</fullName>
    </recommendedName>
</protein>
<dbReference type="InterPro" id="IPR028957">
    <property type="entry name" value="Imm50"/>
</dbReference>
<sequence>MSASDWTTVVGATGEVTNAYTTPPNLDECRLYYTQIDERDASVTLMFETTALPERPPLAWADRACNTVEIYVKFTGVRGLRFNGWQFSARDAGITLNPREGTDVRVTVEAEGSYLAFTASGSTVARFRSYLSSGTDC</sequence>
<dbReference type="EMBL" id="CP023693">
    <property type="protein sequence ID" value="QEV33662.1"/>
    <property type="molecule type" value="Genomic_DNA"/>
</dbReference>